<dbReference type="CDD" id="cd02968">
    <property type="entry name" value="SCO"/>
    <property type="match status" value="1"/>
</dbReference>
<gene>
    <name evidence="10" type="ORF">GU927_012985</name>
</gene>
<evidence type="ECO:0000259" key="9">
    <source>
        <dbReference type="PROSITE" id="PS51352"/>
    </source>
</evidence>
<feature type="domain" description="Cytochrome c" evidence="8">
    <location>
        <begin position="219"/>
        <end position="311"/>
    </location>
</feature>
<protein>
    <submittedName>
        <fullName evidence="10">SCO family protein</fullName>
    </submittedName>
</protein>
<evidence type="ECO:0000256" key="4">
    <source>
        <dbReference type="ARBA" id="ARBA00023004"/>
    </source>
</evidence>
<evidence type="ECO:0000313" key="11">
    <source>
        <dbReference type="Proteomes" id="UP000731907"/>
    </source>
</evidence>
<dbReference type="PROSITE" id="PS51007">
    <property type="entry name" value="CYTC"/>
    <property type="match status" value="1"/>
</dbReference>
<dbReference type="Gene3D" id="3.40.30.10">
    <property type="entry name" value="Glutaredoxin"/>
    <property type="match status" value="1"/>
</dbReference>
<dbReference type="Gene3D" id="1.10.760.10">
    <property type="entry name" value="Cytochrome c-like domain"/>
    <property type="match status" value="1"/>
</dbReference>
<feature type="chain" id="PRO_5045955126" evidence="7">
    <location>
        <begin position="35"/>
        <end position="361"/>
    </location>
</feature>
<keyword evidence="5" id="KW-0186">Copper</keyword>
<dbReference type="SUPFAM" id="SSF46626">
    <property type="entry name" value="Cytochrome c"/>
    <property type="match status" value="1"/>
</dbReference>
<dbReference type="RefSeq" id="WP_161762874.1">
    <property type="nucleotide sequence ID" value="NZ_JAAATX020000008.1"/>
</dbReference>
<dbReference type="Proteomes" id="UP000731907">
    <property type="component" value="Unassembled WGS sequence"/>
</dbReference>
<feature type="domain" description="Thioredoxin" evidence="9">
    <location>
        <begin position="33"/>
        <end position="202"/>
    </location>
</feature>
<evidence type="ECO:0000313" key="10">
    <source>
        <dbReference type="EMBL" id="MBU9698760.1"/>
    </source>
</evidence>
<dbReference type="SUPFAM" id="SSF52833">
    <property type="entry name" value="Thioredoxin-like"/>
    <property type="match status" value="1"/>
</dbReference>
<name>A0ABS6J8S0_9RHOB</name>
<dbReference type="InterPro" id="IPR036909">
    <property type="entry name" value="Cyt_c-like_dom_sf"/>
</dbReference>
<feature type="signal peptide" evidence="7">
    <location>
        <begin position="1"/>
        <end position="34"/>
    </location>
</feature>
<keyword evidence="2 6" id="KW-0349">Heme</keyword>
<keyword evidence="3 6" id="KW-0479">Metal-binding</keyword>
<evidence type="ECO:0000256" key="5">
    <source>
        <dbReference type="ARBA" id="ARBA00023008"/>
    </source>
</evidence>
<evidence type="ECO:0000259" key="8">
    <source>
        <dbReference type="PROSITE" id="PS51007"/>
    </source>
</evidence>
<dbReference type="PROSITE" id="PS51352">
    <property type="entry name" value="THIOREDOXIN_2"/>
    <property type="match status" value="1"/>
</dbReference>
<dbReference type="PANTHER" id="PTHR12151:SF25">
    <property type="entry name" value="LINALOOL DEHYDRATASE_ISOMERASE DOMAIN-CONTAINING PROTEIN"/>
    <property type="match status" value="1"/>
</dbReference>
<evidence type="ECO:0000256" key="6">
    <source>
        <dbReference type="PROSITE-ProRule" id="PRU00433"/>
    </source>
</evidence>
<comment type="caution">
    <text evidence="10">The sequence shown here is derived from an EMBL/GenBank/DDBJ whole genome shotgun (WGS) entry which is preliminary data.</text>
</comment>
<dbReference type="InterPro" id="IPR013766">
    <property type="entry name" value="Thioredoxin_domain"/>
</dbReference>
<evidence type="ECO:0000256" key="2">
    <source>
        <dbReference type="ARBA" id="ARBA00022617"/>
    </source>
</evidence>
<sequence>MTLHDRLGRAARAARRTLLACGLLAGTLSLPAAAAPRDAEFFTNLPLVTADGTEVAFFDDLLKDRIVVVNFFYTSCTDMCSLTTARMAQVYDWLGERMGRDVFFLSITLDPENDTPEKLATFAEGFGAGKGWTFLTGTQENIDAIRFILGEKADALALHRTDMVIGNAKTGVWRRSSVMGSLTIALQSILELDPAYRDSLQTNAEALQNALEINTVYDLSAHPGEAIFLSACASCHTIGLGRKYAPDLAAVTYRRDADWLRSYIMDPDLVLASGDETAVGLDQDYPGVVMPNLGLNPADVGDLMAYLAAADARLAATEAEAAASYAAYEAAVAQMTEPPPPAAGDGWFATVTRLFTPAGGN</sequence>
<keyword evidence="7" id="KW-0732">Signal</keyword>
<dbReference type="InterPro" id="IPR009056">
    <property type="entry name" value="Cyt_c-like_dom"/>
</dbReference>
<keyword evidence="11" id="KW-1185">Reference proteome</keyword>
<proteinExistence type="inferred from homology"/>
<dbReference type="InterPro" id="IPR003782">
    <property type="entry name" value="SCO1/SenC"/>
</dbReference>
<dbReference type="InterPro" id="IPR036249">
    <property type="entry name" value="Thioredoxin-like_sf"/>
</dbReference>
<evidence type="ECO:0000256" key="3">
    <source>
        <dbReference type="ARBA" id="ARBA00022723"/>
    </source>
</evidence>
<evidence type="ECO:0000256" key="1">
    <source>
        <dbReference type="ARBA" id="ARBA00010996"/>
    </source>
</evidence>
<evidence type="ECO:0000256" key="7">
    <source>
        <dbReference type="SAM" id="SignalP"/>
    </source>
</evidence>
<accession>A0ABS6J8S0</accession>
<dbReference type="EMBL" id="JAAATX020000008">
    <property type="protein sequence ID" value="MBU9698760.1"/>
    <property type="molecule type" value="Genomic_DNA"/>
</dbReference>
<dbReference type="Pfam" id="PF00034">
    <property type="entry name" value="Cytochrom_C"/>
    <property type="match status" value="1"/>
</dbReference>
<dbReference type="PANTHER" id="PTHR12151">
    <property type="entry name" value="ELECTRON TRANSPORT PROTIN SCO1/SENC FAMILY MEMBER"/>
    <property type="match status" value="1"/>
</dbReference>
<keyword evidence="4 6" id="KW-0408">Iron</keyword>
<comment type="similarity">
    <text evidence="1">Belongs to the SCO1/2 family.</text>
</comment>
<reference evidence="10 11" key="1">
    <citation type="submission" date="2021-06" db="EMBL/GenBank/DDBJ databases">
        <title>Rhodobacteraceae bacterium strain HSP-20.</title>
        <authorList>
            <person name="Chen W.-M."/>
        </authorList>
    </citation>
    <scope>NUCLEOTIDE SEQUENCE [LARGE SCALE GENOMIC DNA]</scope>
    <source>
        <strain evidence="10 11">HSP-20</strain>
    </source>
</reference>
<organism evidence="10 11">
    <name type="scientific">Paragemmobacter amnigenus</name>
    <dbReference type="NCBI Taxonomy" id="2852097"/>
    <lineage>
        <taxon>Bacteria</taxon>
        <taxon>Pseudomonadati</taxon>
        <taxon>Pseudomonadota</taxon>
        <taxon>Alphaproteobacteria</taxon>
        <taxon>Rhodobacterales</taxon>
        <taxon>Paracoccaceae</taxon>
        <taxon>Paragemmobacter</taxon>
    </lineage>
</organism>
<dbReference type="Pfam" id="PF02630">
    <property type="entry name" value="SCO1-SenC"/>
    <property type="match status" value="1"/>
</dbReference>